<sequence precursor="true">MRHIRYVLYHCFALVLCCSATPVNAIYIDYDASVMPNNHTDPFSYVEFSSTSGSVSGGELTLTTAPAEGIWFGKYNHPSFAVPWNLAPSSDGNYLSVTAKLAPLATEWSMYFYDGAHFAGLGLIDNHTIEITKYHTPTGNLETQLIAVDTTEYHQYELLLKDGLVTYRLDGSTVLYHGDAYPTTFSNTLVIGDGSGSMISGTGSMMIDHVVFQTSPDFMIVPEPALFSVLLCVGSLLLVQRRV</sequence>
<proteinExistence type="predicted"/>
<reference evidence="2 3" key="1">
    <citation type="submission" date="2019-02" db="EMBL/GenBank/DDBJ databases">
        <title>Deep-cultivation of Planctomycetes and their phenomic and genomic characterization uncovers novel biology.</title>
        <authorList>
            <person name="Wiegand S."/>
            <person name="Jogler M."/>
            <person name="Boedeker C."/>
            <person name="Pinto D."/>
            <person name="Vollmers J."/>
            <person name="Rivas-Marin E."/>
            <person name="Kohn T."/>
            <person name="Peeters S.H."/>
            <person name="Heuer A."/>
            <person name="Rast P."/>
            <person name="Oberbeckmann S."/>
            <person name="Bunk B."/>
            <person name="Jeske O."/>
            <person name="Meyerdierks A."/>
            <person name="Storesund J.E."/>
            <person name="Kallscheuer N."/>
            <person name="Luecker S."/>
            <person name="Lage O.M."/>
            <person name="Pohl T."/>
            <person name="Merkel B.J."/>
            <person name="Hornburger P."/>
            <person name="Mueller R.-W."/>
            <person name="Bruemmer F."/>
            <person name="Labrenz M."/>
            <person name="Spormann A.M."/>
            <person name="Op den Camp H."/>
            <person name="Overmann J."/>
            <person name="Amann R."/>
            <person name="Jetten M.S.M."/>
            <person name="Mascher T."/>
            <person name="Medema M.H."/>
            <person name="Devos D.P."/>
            <person name="Kaster A.-K."/>
            <person name="Ovreas L."/>
            <person name="Rohde M."/>
            <person name="Galperin M.Y."/>
            <person name="Jogler C."/>
        </authorList>
    </citation>
    <scope>NUCLEOTIDE SEQUENCE [LARGE SCALE GENOMIC DNA]</scope>
    <source>
        <strain evidence="2 3">KS4</strain>
    </source>
</reference>
<dbReference type="Proteomes" id="UP000317369">
    <property type="component" value="Chromosome"/>
</dbReference>
<organism evidence="2 3">
    <name type="scientific">Poriferisphaera corsica</name>
    <dbReference type="NCBI Taxonomy" id="2528020"/>
    <lineage>
        <taxon>Bacteria</taxon>
        <taxon>Pseudomonadati</taxon>
        <taxon>Planctomycetota</taxon>
        <taxon>Phycisphaerae</taxon>
        <taxon>Phycisphaerales</taxon>
        <taxon>Phycisphaeraceae</taxon>
        <taxon>Poriferisphaera</taxon>
    </lineage>
</organism>
<dbReference type="OrthoDB" id="9966247at2"/>
<keyword evidence="1" id="KW-0732">Signal</keyword>
<keyword evidence="3" id="KW-1185">Reference proteome</keyword>
<evidence type="ECO:0000256" key="1">
    <source>
        <dbReference type="SAM" id="SignalP"/>
    </source>
</evidence>
<evidence type="ECO:0008006" key="4">
    <source>
        <dbReference type="Google" id="ProtNLM"/>
    </source>
</evidence>
<protein>
    <recommendedName>
        <fullName evidence="4">PEP-CTERM protein-sorting domain-containing protein</fullName>
    </recommendedName>
</protein>
<gene>
    <name evidence="2" type="ORF">KS4_29520</name>
</gene>
<evidence type="ECO:0000313" key="2">
    <source>
        <dbReference type="EMBL" id="QDU34876.1"/>
    </source>
</evidence>
<dbReference type="RefSeq" id="WP_145079340.1">
    <property type="nucleotide sequence ID" value="NZ_CP036425.1"/>
</dbReference>
<accession>A0A517YXC5</accession>
<feature type="chain" id="PRO_5021870609" description="PEP-CTERM protein-sorting domain-containing protein" evidence="1">
    <location>
        <begin position="26"/>
        <end position="243"/>
    </location>
</feature>
<dbReference type="EMBL" id="CP036425">
    <property type="protein sequence ID" value="QDU34876.1"/>
    <property type="molecule type" value="Genomic_DNA"/>
</dbReference>
<name>A0A517YXC5_9BACT</name>
<dbReference type="KEGG" id="pcor:KS4_29520"/>
<dbReference type="AlphaFoldDB" id="A0A517YXC5"/>
<feature type="signal peptide" evidence="1">
    <location>
        <begin position="1"/>
        <end position="25"/>
    </location>
</feature>
<evidence type="ECO:0000313" key="3">
    <source>
        <dbReference type="Proteomes" id="UP000317369"/>
    </source>
</evidence>